<organism evidence="1 2">
    <name type="scientific">Francisella halioticida</name>
    <dbReference type="NCBI Taxonomy" id="549298"/>
    <lineage>
        <taxon>Bacteria</taxon>
        <taxon>Pseudomonadati</taxon>
        <taxon>Pseudomonadota</taxon>
        <taxon>Gammaproteobacteria</taxon>
        <taxon>Thiotrichales</taxon>
        <taxon>Francisellaceae</taxon>
        <taxon>Francisella</taxon>
    </lineage>
</organism>
<reference evidence="1 2" key="1">
    <citation type="submission" date="2017-06" db="EMBL/GenBank/DDBJ databases">
        <title>Complete genome of Francisella halioticida.</title>
        <authorList>
            <person name="Sjodin A."/>
        </authorList>
    </citation>
    <scope>NUCLEOTIDE SEQUENCE [LARGE SCALE GENOMIC DNA]</scope>
    <source>
        <strain evidence="1 2">DSM 23729</strain>
    </source>
</reference>
<evidence type="ECO:0000313" key="2">
    <source>
        <dbReference type="Proteomes" id="UP000249910"/>
    </source>
</evidence>
<name>A0ABM6LWH7_9GAMM</name>
<dbReference type="EMBL" id="CP022132">
    <property type="protein sequence ID" value="ASG66997.1"/>
    <property type="molecule type" value="Genomic_DNA"/>
</dbReference>
<accession>A0ABM6LWH7</accession>
<gene>
    <name evidence="1" type="ORF">CDV26_00095</name>
</gene>
<evidence type="ECO:0008006" key="3">
    <source>
        <dbReference type="Google" id="ProtNLM"/>
    </source>
</evidence>
<evidence type="ECO:0000313" key="1">
    <source>
        <dbReference type="EMBL" id="ASG66997.1"/>
    </source>
</evidence>
<protein>
    <recommendedName>
        <fullName evidence="3">Lipoprotein</fullName>
    </recommendedName>
</protein>
<keyword evidence="2" id="KW-1185">Reference proteome</keyword>
<dbReference type="RefSeq" id="WP_088771562.1">
    <property type="nucleotide sequence ID" value="NZ_AP023082.1"/>
</dbReference>
<dbReference type="PROSITE" id="PS51257">
    <property type="entry name" value="PROKAR_LIPOPROTEIN"/>
    <property type="match status" value="1"/>
</dbReference>
<dbReference type="Proteomes" id="UP000249910">
    <property type="component" value="Chromosome"/>
</dbReference>
<sequence length="132" mass="14447">MKKSKLIISLVGLTAILGSCSVKEPQEFPKTPYTSGNVSLTLKKGITTKDQVIYSFGSPNIVTQNADGDSVWTYQTNATMQKNSSKNGFWTLILAGSSSQKNSFIESQKTMTIIITFKDDTVSDFKSLSTNF</sequence>
<proteinExistence type="predicted"/>